<protein>
    <recommendedName>
        <fullName evidence="3">Peptidase C-terminal archaeal/bacterial domain-containing protein</fullName>
    </recommendedName>
</protein>
<organism evidence="1 2">
    <name type="scientific">Laspinema olomoucense D3b</name>
    <dbReference type="NCBI Taxonomy" id="2953688"/>
    <lineage>
        <taxon>Bacteria</taxon>
        <taxon>Bacillati</taxon>
        <taxon>Cyanobacteriota</taxon>
        <taxon>Cyanophyceae</taxon>
        <taxon>Oscillatoriophycideae</taxon>
        <taxon>Oscillatoriales</taxon>
        <taxon>Laspinemataceae</taxon>
        <taxon>Laspinema</taxon>
        <taxon>Laspinema olomoucense</taxon>
    </lineage>
</organism>
<dbReference type="SUPFAM" id="SSF89260">
    <property type="entry name" value="Collagen-binding domain"/>
    <property type="match status" value="1"/>
</dbReference>
<dbReference type="EMBL" id="JAMXFA010000019">
    <property type="protein sequence ID" value="MCT7979088.1"/>
    <property type="molecule type" value="Genomic_DNA"/>
</dbReference>
<sequence length="339" mass="37102">MVVNLFDPQFYRANSSDLQNLDETQLREHWLNFGLDEERAFSPWVDLNVYRRNNPDLESAGLTTNRQLLEHLQGVGVSEGRQFSQQFDAAFYQNAHPDLSAAGIETNEQLFEHFRTFGFQEGRPGIATIEPMAIAPPPSASGEILPLPPNLDPLMDSPVVGNLTSPVQTSLPAPPIWPGGGTAEPPRPLPEIPPLDEPVSFEPLSPDTGDTLNADMGMALSNFNITYNDVVGSPDDLNDYYRFHVNQNISFNGSISGWQVGLEVYRDANQDGILQPEEVFMAGANGLRGPSGFGGPNTSLSGNLVEGSYYIRVFAANENTNYALTFSAYSNFGGVYPLI</sequence>
<gene>
    <name evidence="1" type="ORF">NG792_15360</name>
</gene>
<reference evidence="1 2" key="1">
    <citation type="journal article" date="2022" name="Front. Microbiol.">
        <title>High genomic differentiation and limited gene flow indicate recent cryptic speciation within the genus Laspinema (cyanobacteria).</title>
        <authorList>
            <person name="Stanojkovic A."/>
            <person name="Skoupy S."/>
            <person name="Skaloud P."/>
            <person name="Dvorak P."/>
        </authorList>
    </citation>
    <scope>NUCLEOTIDE SEQUENCE [LARGE SCALE GENOMIC DNA]</scope>
    <source>
        <strain evidence="1 2">D3b</strain>
    </source>
</reference>
<dbReference type="Gene3D" id="2.60.120.380">
    <property type="match status" value="1"/>
</dbReference>
<keyword evidence="2" id="KW-1185">Reference proteome</keyword>
<evidence type="ECO:0008006" key="3">
    <source>
        <dbReference type="Google" id="ProtNLM"/>
    </source>
</evidence>
<evidence type="ECO:0000313" key="1">
    <source>
        <dbReference type="EMBL" id="MCT7979088.1"/>
    </source>
</evidence>
<evidence type="ECO:0000313" key="2">
    <source>
        <dbReference type="Proteomes" id="UP001525961"/>
    </source>
</evidence>
<comment type="caution">
    <text evidence="1">The sequence shown here is derived from an EMBL/GenBank/DDBJ whole genome shotgun (WGS) entry which is preliminary data.</text>
</comment>
<dbReference type="RefSeq" id="WP_261235977.1">
    <property type="nucleotide sequence ID" value="NZ_JAMXFA010000019.1"/>
</dbReference>
<accession>A0ABT2N8R6</accession>
<name>A0ABT2N8R6_9CYAN</name>
<dbReference type="Proteomes" id="UP001525961">
    <property type="component" value="Unassembled WGS sequence"/>
</dbReference>
<proteinExistence type="predicted"/>